<dbReference type="InterPro" id="IPR006059">
    <property type="entry name" value="SBP"/>
</dbReference>
<feature type="region of interest" description="Disordered" evidence="1">
    <location>
        <begin position="19"/>
        <end position="42"/>
    </location>
</feature>
<evidence type="ECO:0000256" key="1">
    <source>
        <dbReference type="SAM" id="MobiDB-lite"/>
    </source>
</evidence>
<organism evidence="2 3">
    <name type="scientific">Candidatus Berkelbacteria bacterium Gr01-1014_85</name>
    <dbReference type="NCBI Taxonomy" id="2017150"/>
    <lineage>
        <taxon>Bacteria</taxon>
        <taxon>Candidatus Berkelbacteria</taxon>
    </lineage>
</organism>
<comment type="caution">
    <text evidence="2">The sequence shown here is derived from an EMBL/GenBank/DDBJ whole genome shotgun (WGS) entry which is preliminary data.</text>
</comment>
<accession>A0A554JC56</accession>
<protein>
    <recommendedName>
        <fullName evidence="4">Multiple sugar transport system substrate-binding protein</fullName>
    </recommendedName>
</protein>
<dbReference type="PANTHER" id="PTHR43649">
    <property type="entry name" value="ARABINOSE-BINDING PROTEIN-RELATED"/>
    <property type="match status" value="1"/>
</dbReference>
<dbReference type="SUPFAM" id="SSF53850">
    <property type="entry name" value="Periplasmic binding protein-like II"/>
    <property type="match status" value="1"/>
</dbReference>
<reference evidence="2 3" key="1">
    <citation type="submission" date="2017-08" db="EMBL/GenBank/DDBJ databases">
        <title>Mechanisms for carbon and nitrogen cycling indicate functional differentiation within the Candidate Phyla Radiation.</title>
        <authorList>
            <person name="Danczak R.E."/>
            <person name="Johnston M.D."/>
            <person name="Kenah C."/>
            <person name="Slattery M."/>
            <person name="Wrighton K.C."/>
            <person name="Wilkins M.J."/>
        </authorList>
    </citation>
    <scope>NUCLEOTIDE SEQUENCE [LARGE SCALE GENOMIC DNA]</scope>
    <source>
        <strain evidence="2">Gr01-1014_85</strain>
    </source>
</reference>
<dbReference type="InterPro" id="IPR050490">
    <property type="entry name" value="Bact_solute-bd_prot1"/>
</dbReference>
<dbReference type="EMBL" id="VMFD01000024">
    <property type="protein sequence ID" value="TSC65878.1"/>
    <property type="molecule type" value="Genomic_DNA"/>
</dbReference>
<proteinExistence type="predicted"/>
<dbReference type="Gene3D" id="3.40.190.10">
    <property type="entry name" value="Periplasmic binding protein-like II"/>
    <property type="match status" value="1"/>
</dbReference>
<evidence type="ECO:0008006" key="4">
    <source>
        <dbReference type="Google" id="ProtNLM"/>
    </source>
</evidence>
<dbReference type="AlphaFoldDB" id="A0A554JC56"/>
<gene>
    <name evidence="2" type="ORF">CEO22_319</name>
</gene>
<dbReference type="PANTHER" id="PTHR43649:SF12">
    <property type="entry name" value="DIACETYLCHITOBIOSE BINDING PROTEIN DASA"/>
    <property type="match status" value="1"/>
</dbReference>
<evidence type="ECO:0000313" key="3">
    <source>
        <dbReference type="Proteomes" id="UP000316253"/>
    </source>
</evidence>
<feature type="compositionally biased region" description="Low complexity" evidence="1">
    <location>
        <begin position="21"/>
        <end position="38"/>
    </location>
</feature>
<evidence type="ECO:0000313" key="2">
    <source>
        <dbReference type="EMBL" id="TSC65878.1"/>
    </source>
</evidence>
<dbReference type="Proteomes" id="UP000316253">
    <property type="component" value="Unassembled WGS sequence"/>
</dbReference>
<sequence length="453" mass="50103">MSASGLAYLLLNNNQATDNQSTPVAANPAPTSATSATTKTLNNGTTANASPLIIWGIFDRSDSLTPLFDQWSIETGIKVSYIEQEPSIFEPAVFNELAELDNGPDLLILPDRLAKRHRQQLVAIPENSLAQAYGLVPTKRLFRKVAPTPTNAQILDEYFLPFFNQTLAKQSEVYALPLAADNLGLFVNLDRLTKLGQSQPPLYWDEIQSLAQKHPDQKIINLGGTAGVPQATDLLYLLMAQNGTELFSQDLRTALFNQATVKANGELVDSGLEALGFWLSFNYQPPADRSAWQEWLSGELPIYVDYSYRIEELKQQNPKFRYTTASLPQIRDSARPLNLGQGMAMGITRQSQNKATALRLATWLTTRANAARYARSTERLPSQSSLVLDPTIRQPINQPFLNDLGITISLNTGREAELSKVTEQALELWRATGNLTQTLDQLTTLATAALRQL</sequence>
<dbReference type="Pfam" id="PF13416">
    <property type="entry name" value="SBP_bac_8"/>
    <property type="match status" value="1"/>
</dbReference>
<name>A0A554JC56_9BACT</name>